<reference evidence="2 3" key="1">
    <citation type="submission" date="2024-09" db="EMBL/GenBank/DDBJ databases">
        <title>Rethinking Asexuality: The Enigmatic Case of Functional Sexual Genes in Lepraria (Stereocaulaceae).</title>
        <authorList>
            <person name="Doellman M."/>
            <person name="Sun Y."/>
            <person name="Barcenas-Pena A."/>
            <person name="Lumbsch H.T."/>
            <person name="Grewe F."/>
        </authorList>
    </citation>
    <scope>NUCLEOTIDE SEQUENCE [LARGE SCALE GENOMIC DNA]</scope>
    <source>
        <strain evidence="2 3">Mercado 3170</strain>
    </source>
</reference>
<dbReference type="Proteomes" id="UP001590950">
    <property type="component" value="Unassembled WGS sequence"/>
</dbReference>
<accession>A0ABR4A6X8</accession>
<evidence type="ECO:0000313" key="2">
    <source>
        <dbReference type="EMBL" id="KAL2040818.1"/>
    </source>
</evidence>
<name>A0ABR4A6X8_9LECA</name>
<protein>
    <submittedName>
        <fullName evidence="2">Uncharacterized protein</fullName>
    </submittedName>
</protein>
<proteinExistence type="predicted"/>
<dbReference type="EMBL" id="JBEFKJ010000019">
    <property type="protein sequence ID" value="KAL2040818.1"/>
    <property type="molecule type" value="Genomic_DNA"/>
</dbReference>
<gene>
    <name evidence="2" type="ORF">N7G274_006276</name>
</gene>
<comment type="caution">
    <text evidence="2">The sequence shown here is derived from an EMBL/GenBank/DDBJ whole genome shotgun (WGS) entry which is preliminary data.</text>
</comment>
<organism evidence="2 3">
    <name type="scientific">Stereocaulon virgatum</name>
    <dbReference type="NCBI Taxonomy" id="373712"/>
    <lineage>
        <taxon>Eukaryota</taxon>
        <taxon>Fungi</taxon>
        <taxon>Dikarya</taxon>
        <taxon>Ascomycota</taxon>
        <taxon>Pezizomycotina</taxon>
        <taxon>Lecanoromycetes</taxon>
        <taxon>OSLEUM clade</taxon>
        <taxon>Lecanoromycetidae</taxon>
        <taxon>Lecanorales</taxon>
        <taxon>Lecanorineae</taxon>
        <taxon>Stereocaulaceae</taxon>
        <taxon>Stereocaulon</taxon>
    </lineage>
</organism>
<evidence type="ECO:0000313" key="3">
    <source>
        <dbReference type="Proteomes" id="UP001590950"/>
    </source>
</evidence>
<keyword evidence="3" id="KW-1185">Reference proteome</keyword>
<feature type="compositionally biased region" description="Low complexity" evidence="1">
    <location>
        <begin position="112"/>
        <end position="136"/>
    </location>
</feature>
<feature type="region of interest" description="Disordered" evidence="1">
    <location>
        <begin position="109"/>
        <end position="183"/>
    </location>
</feature>
<sequence>MIPVDGSVARIPIMATADTIRCTWERYQQHRADKKVRKAKEREYKIDNKARLNEFRARKTYRSSPAPPVLVLDEAMLAMGAIGIVPATNITTNSDERFQNNPHGVGCSKYFETPSPAATESSSSCSTPKSASTSESITTVDDDDLLSASKVGSQPFPPFGGPEILCWPREKRKGRASADEPNDFYFSKEQRKAYNKLLSEEKQQERMRKGKAFLLNRVPSWKS</sequence>
<evidence type="ECO:0000256" key="1">
    <source>
        <dbReference type="SAM" id="MobiDB-lite"/>
    </source>
</evidence>